<dbReference type="Pfam" id="PF00005">
    <property type="entry name" value="ABC_tran"/>
    <property type="match status" value="1"/>
</dbReference>
<keyword evidence="6" id="KW-0046">Antibiotic resistance</keyword>
<dbReference type="InterPro" id="IPR017911">
    <property type="entry name" value="MacB-like_ATP-bd"/>
</dbReference>
<feature type="domain" description="ABC transporter" evidence="8">
    <location>
        <begin position="17"/>
        <end position="249"/>
    </location>
</feature>
<dbReference type="AlphaFoldDB" id="A0A1I4XDJ7"/>
<dbReference type="InterPro" id="IPR003593">
    <property type="entry name" value="AAA+_ATPase"/>
</dbReference>
<sequence>MVAYRAACGAEFNRFMLELRHIGKAYASGRQVLADLSYTLDAGEYVAIMGESGVGKSTLLNLIAGLDIPDTGEILINGTTMSSLSDDAATRLRRKEFGFIFQAFHILPHLTLSQNIALPLLLNDASTERAEQMLEAVGLRGRGSHFPRQLSGGELQRVAIARALVHSPKLILADEPTGNLDPDTAHDILMLMRREIKANGASGIIVTHSRAAAATADRVLVLTKQGLHPLVPADAADAAHAANAADSPQRG</sequence>
<dbReference type="SUPFAM" id="SSF52540">
    <property type="entry name" value="P-loop containing nucleoside triphosphate hydrolases"/>
    <property type="match status" value="1"/>
</dbReference>
<dbReference type="SMART" id="SM00382">
    <property type="entry name" value="AAA"/>
    <property type="match status" value="1"/>
</dbReference>
<keyword evidence="2" id="KW-1003">Cell membrane</keyword>
<dbReference type="GO" id="GO:0098796">
    <property type="term" value="C:membrane protein complex"/>
    <property type="evidence" value="ECO:0007669"/>
    <property type="project" value="UniProtKB-ARBA"/>
</dbReference>
<keyword evidence="5" id="KW-1133">Transmembrane helix</keyword>
<evidence type="ECO:0000256" key="2">
    <source>
        <dbReference type="ARBA" id="ARBA00022475"/>
    </source>
</evidence>
<evidence type="ECO:0000259" key="8">
    <source>
        <dbReference type="PROSITE" id="PS50893"/>
    </source>
</evidence>
<dbReference type="InterPro" id="IPR017871">
    <property type="entry name" value="ABC_transporter-like_CS"/>
</dbReference>
<organism evidence="9 10">
    <name type="scientific">Nitrosospira briensis</name>
    <dbReference type="NCBI Taxonomy" id="35799"/>
    <lineage>
        <taxon>Bacteria</taxon>
        <taxon>Pseudomonadati</taxon>
        <taxon>Pseudomonadota</taxon>
        <taxon>Betaproteobacteria</taxon>
        <taxon>Nitrosomonadales</taxon>
        <taxon>Nitrosomonadaceae</taxon>
        <taxon>Nitrosospira</taxon>
    </lineage>
</organism>
<keyword evidence="1" id="KW-0813">Transport</keyword>
<dbReference type="PROSITE" id="PS50893">
    <property type="entry name" value="ABC_TRANSPORTER_2"/>
    <property type="match status" value="1"/>
</dbReference>
<evidence type="ECO:0000313" key="10">
    <source>
        <dbReference type="Proteomes" id="UP000183107"/>
    </source>
</evidence>
<dbReference type="PANTHER" id="PTHR24220">
    <property type="entry name" value="IMPORT ATP-BINDING PROTEIN"/>
    <property type="match status" value="1"/>
</dbReference>
<name>A0A1I4XDJ7_9PROT</name>
<dbReference type="Gene3D" id="3.40.50.300">
    <property type="entry name" value="P-loop containing nucleotide triphosphate hydrolases"/>
    <property type="match status" value="1"/>
</dbReference>
<dbReference type="STRING" id="1266925.GCA_000619905_00779"/>
<reference evidence="10" key="1">
    <citation type="submission" date="2016-10" db="EMBL/GenBank/DDBJ databases">
        <authorList>
            <person name="Varghese N."/>
        </authorList>
    </citation>
    <scope>NUCLEOTIDE SEQUENCE [LARGE SCALE GENOMIC DNA]</scope>
    <source>
        <strain evidence="10">Nsp8</strain>
    </source>
</reference>
<evidence type="ECO:0000256" key="1">
    <source>
        <dbReference type="ARBA" id="ARBA00022448"/>
    </source>
</evidence>
<keyword evidence="5" id="KW-0472">Membrane</keyword>
<evidence type="ECO:0000256" key="5">
    <source>
        <dbReference type="ARBA" id="ARBA00022989"/>
    </source>
</evidence>
<dbReference type="GO" id="GO:0016887">
    <property type="term" value="F:ATP hydrolysis activity"/>
    <property type="evidence" value="ECO:0007669"/>
    <property type="project" value="InterPro"/>
</dbReference>
<dbReference type="PANTHER" id="PTHR24220:SF659">
    <property type="entry name" value="TRANSPORTER, PUTATIVE-RELATED"/>
    <property type="match status" value="1"/>
</dbReference>
<dbReference type="GO" id="GO:0022857">
    <property type="term" value="F:transmembrane transporter activity"/>
    <property type="evidence" value="ECO:0007669"/>
    <property type="project" value="TreeGrafter"/>
</dbReference>
<keyword evidence="3" id="KW-0547">Nucleotide-binding</keyword>
<dbReference type="GO" id="GO:0005524">
    <property type="term" value="F:ATP binding"/>
    <property type="evidence" value="ECO:0007669"/>
    <property type="project" value="UniProtKB-KW"/>
</dbReference>
<dbReference type="PROSITE" id="PS00211">
    <property type="entry name" value="ABC_TRANSPORTER_1"/>
    <property type="match status" value="1"/>
</dbReference>
<dbReference type="InterPro" id="IPR003439">
    <property type="entry name" value="ABC_transporter-like_ATP-bd"/>
</dbReference>
<dbReference type="GO" id="GO:0046677">
    <property type="term" value="P:response to antibiotic"/>
    <property type="evidence" value="ECO:0007669"/>
    <property type="project" value="UniProtKB-KW"/>
</dbReference>
<dbReference type="FunFam" id="3.40.50.300:FF:000032">
    <property type="entry name" value="Export ABC transporter ATP-binding protein"/>
    <property type="match status" value="1"/>
</dbReference>
<dbReference type="GO" id="GO:0005886">
    <property type="term" value="C:plasma membrane"/>
    <property type="evidence" value="ECO:0007669"/>
    <property type="project" value="TreeGrafter"/>
</dbReference>
<dbReference type="Proteomes" id="UP000183107">
    <property type="component" value="Unassembled WGS sequence"/>
</dbReference>
<evidence type="ECO:0000256" key="4">
    <source>
        <dbReference type="ARBA" id="ARBA00022840"/>
    </source>
</evidence>
<gene>
    <name evidence="9" type="ORF">SAMN05216386_0065</name>
</gene>
<evidence type="ECO:0000313" key="9">
    <source>
        <dbReference type="EMBL" id="SFN23967.1"/>
    </source>
</evidence>
<dbReference type="InterPro" id="IPR027417">
    <property type="entry name" value="P-loop_NTPase"/>
</dbReference>
<keyword evidence="5" id="KW-0812">Transmembrane</keyword>
<evidence type="ECO:0000256" key="6">
    <source>
        <dbReference type="ARBA" id="ARBA00023251"/>
    </source>
</evidence>
<proteinExistence type="inferred from homology"/>
<dbReference type="EMBL" id="FOVJ01000001">
    <property type="protein sequence ID" value="SFN23967.1"/>
    <property type="molecule type" value="Genomic_DNA"/>
</dbReference>
<keyword evidence="4 9" id="KW-0067">ATP-binding</keyword>
<comment type="similarity">
    <text evidence="7">Belongs to the ABC transporter superfamily. Macrolide exporter (TC 3.A.1.122) family.</text>
</comment>
<keyword evidence="10" id="KW-1185">Reference proteome</keyword>
<dbReference type="CDD" id="cd03255">
    <property type="entry name" value="ABC_MJ0796_LolCDE_FtsE"/>
    <property type="match status" value="1"/>
</dbReference>
<accession>A0A1I4XDJ7</accession>
<evidence type="ECO:0000256" key="7">
    <source>
        <dbReference type="ARBA" id="ARBA00038388"/>
    </source>
</evidence>
<dbReference type="InterPro" id="IPR015854">
    <property type="entry name" value="ABC_transpr_LolD-like"/>
</dbReference>
<protein>
    <submittedName>
        <fullName evidence="9">Putative ABC transport system ATP-binding protein</fullName>
    </submittedName>
</protein>
<evidence type="ECO:0000256" key="3">
    <source>
        <dbReference type="ARBA" id="ARBA00022741"/>
    </source>
</evidence>